<keyword evidence="2" id="KW-1185">Reference proteome</keyword>
<gene>
    <name evidence="1" type="ORF">V1525DRAFT_322248</name>
</gene>
<dbReference type="EMBL" id="MU971346">
    <property type="protein sequence ID" value="KAK9239514.1"/>
    <property type="molecule type" value="Genomic_DNA"/>
</dbReference>
<evidence type="ECO:0000313" key="1">
    <source>
        <dbReference type="EMBL" id="KAK9239514.1"/>
    </source>
</evidence>
<evidence type="ECO:0000313" key="2">
    <source>
        <dbReference type="Proteomes" id="UP001433508"/>
    </source>
</evidence>
<proteinExistence type="predicted"/>
<organism evidence="1 2">
    <name type="scientific">Lipomyces kononenkoae</name>
    <name type="common">Yeast</name>
    <dbReference type="NCBI Taxonomy" id="34357"/>
    <lineage>
        <taxon>Eukaryota</taxon>
        <taxon>Fungi</taxon>
        <taxon>Dikarya</taxon>
        <taxon>Ascomycota</taxon>
        <taxon>Saccharomycotina</taxon>
        <taxon>Lipomycetes</taxon>
        <taxon>Lipomycetales</taxon>
        <taxon>Lipomycetaceae</taxon>
        <taxon>Lipomyces</taxon>
    </lineage>
</organism>
<feature type="non-terminal residue" evidence="1">
    <location>
        <position position="177"/>
    </location>
</feature>
<comment type="caution">
    <text evidence="1">The sequence shown here is derived from an EMBL/GenBank/DDBJ whole genome shotgun (WGS) entry which is preliminary data.</text>
</comment>
<name>A0ACC3T6W7_LIPKO</name>
<reference evidence="2" key="1">
    <citation type="journal article" date="2024" name="Front. Bioeng. Biotechnol.">
        <title>Genome-scale model development and genomic sequencing of the oleaginous clade Lipomyces.</title>
        <authorList>
            <person name="Czajka J.J."/>
            <person name="Han Y."/>
            <person name="Kim J."/>
            <person name="Mondo S.J."/>
            <person name="Hofstad B.A."/>
            <person name="Robles A."/>
            <person name="Haridas S."/>
            <person name="Riley R."/>
            <person name="LaButti K."/>
            <person name="Pangilinan J."/>
            <person name="Andreopoulos W."/>
            <person name="Lipzen A."/>
            <person name="Yan J."/>
            <person name="Wang M."/>
            <person name="Ng V."/>
            <person name="Grigoriev I.V."/>
            <person name="Spatafora J.W."/>
            <person name="Magnuson J.K."/>
            <person name="Baker S.E."/>
            <person name="Pomraning K.R."/>
        </authorList>
    </citation>
    <scope>NUCLEOTIDE SEQUENCE [LARGE SCALE GENOMIC DNA]</scope>
    <source>
        <strain evidence="2">CBS 7786</strain>
    </source>
</reference>
<dbReference type="Proteomes" id="UP001433508">
    <property type="component" value="Unassembled WGS sequence"/>
</dbReference>
<protein>
    <submittedName>
        <fullName evidence="1">Uncharacterized protein</fullName>
    </submittedName>
</protein>
<accession>A0ACC3T6W7</accession>
<sequence>RLKKDQQDNMAFLPLSIEPAQLVPEEFDLKAWEEQAFGALDDFFDLCVVRRVVRRVTLPEIQTTTALSFEHFAVFDCAWSRACWDLLREDFRARMEEEGYGRYKITYLGIWLLIPWVLGTIIYRLYRIAPGSPEFARLEEGSARGELARAPFKFQRDTYGDHRDFLAGVREAPPPLP</sequence>
<feature type="non-terminal residue" evidence="1">
    <location>
        <position position="1"/>
    </location>
</feature>